<evidence type="ECO:0000313" key="1">
    <source>
        <dbReference type="EMBL" id="CAA2627089.1"/>
    </source>
</evidence>
<gene>
    <name evidence="1" type="ORF">SI7747_09012768</name>
    <name evidence="2" type="ORF">SI8410_09013840</name>
</gene>
<keyword evidence="3" id="KW-1185">Reference proteome</keyword>
<protein>
    <submittedName>
        <fullName evidence="2">Uncharacterized protein</fullName>
    </submittedName>
</protein>
<proteinExistence type="predicted"/>
<sequence>MIDAVEPLGELDVAGLLPQGGVHHETHRLLQRLAVVEVMVTVHVQEVGSVGQDGGHPDLNEPSKR</sequence>
<evidence type="ECO:0000313" key="3">
    <source>
        <dbReference type="Proteomes" id="UP000663760"/>
    </source>
</evidence>
<name>A0A7I8L076_SPIIN</name>
<evidence type="ECO:0000313" key="2">
    <source>
        <dbReference type="EMBL" id="CAA7403162.1"/>
    </source>
</evidence>
<dbReference type="Proteomes" id="UP000663760">
    <property type="component" value="Chromosome 9"/>
</dbReference>
<dbReference type="EMBL" id="LR746272">
    <property type="protein sequence ID" value="CAA7403162.1"/>
    <property type="molecule type" value="Genomic_DNA"/>
</dbReference>
<reference evidence="2" key="1">
    <citation type="submission" date="2020-02" db="EMBL/GenBank/DDBJ databases">
        <authorList>
            <person name="Scholz U."/>
            <person name="Mascher M."/>
            <person name="Fiebig A."/>
        </authorList>
    </citation>
    <scope>NUCLEOTIDE SEQUENCE</scope>
</reference>
<accession>A0A7I8L076</accession>
<organism evidence="2 3">
    <name type="scientific">Spirodela intermedia</name>
    <name type="common">Intermediate duckweed</name>
    <dbReference type="NCBI Taxonomy" id="51605"/>
    <lineage>
        <taxon>Eukaryota</taxon>
        <taxon>Viridiplantae</taxon>
        <taxon>Streptophyta</taxon>
        <taxon>Embryophyta</taxon>
        <taxon>Tracheophyta</taxon>
        <taxon>Spermatophyta</taxon>
        <taxon>Magnoliopsida</taxon>
        <taxon>Liliopsida</taxon>
        <taxon>Araceae</taxon>
        <taxon>Lemnoideae</taxon>
        <taxon>Spirodela</taxon>
    </lineage>
</organism>
<dbReference type="AlphaFoldDB" id="A0A7I8L076"/>
<dbReference type="EMBL" id="LR743596">
    <property type="protein sequence ID" value="CAA2627089.1"/>
    <property type="molecule type" value="Genomic_DNA"/>
</dbReference>